<evidence type="ECO:0000313" key="3">
    <source>
        <dbReference type="EMBL" id="KGK39556.1"/>
    </source>
</evidence>
<evidence type="ECO:0000256" key="1">
    <source>
        <dbReference type="ARBA" id="ARBA00008903"/>
    </source>
</evidence>
<reference evidence="5" key="1">
    <citation type="journal article" date="2014" name="Microb. Cell Fact.">
        <title>Exploiting Issatchenkia orientalis SD108 for succinic acid production.</title>
        <authorList>
            <person name="Xiao H."/>
            <person name="Shao Z."/>
            <person name="Jiang Y."/>
            <person name="Dole S."/>
            <person name="Zhao H."/>
        </authorList>
    </citation>
    <scope>NUCLEOTIDE SEQUENCE [LARGE SCALE GENOMIC DNA]</scope>
    <source>
        <strain evidence="5">SD108</strain>
    </source>
</reference>
<dbReference type="EMBL" id="CP028777">
    <property type="protein sequence ID" value="AWU78291.1"/>
    <property type="molecule type" value="Genomic_DNA"/>
</dbReference>
<dbReference type="Proteomes" id="UP000249293">
    <property type="component" value="Chromosome 5"/>
</dbReference>
<dbReference type="InterPro" id="IPR023401">
    <property type="entry name" value="ODC_N"/>
</dbReference>
<dbReference type="EMBL" id="MQVM01000001">
    <property type="protein sequence ID" value="ONH77690.1"/>
    <property type="molecule type" value="Genomic_DNA"/>
</dbReference>
<dbReference type="SUPFAM" id="SSF51735">
    <property type="entry name" value="NAD(P)-binding Rossmann-fold domains"/>
    <property type="match status" value="1"/>
</dbReference>
<dbReference type="InterPro" id="IPR003462">
    <property type="entry name" value="ODC_Mu_crystall"/>
</dbReference>
<evidence type="ECO:0000313" key="4">
    <source>
        <dbReference type="EMBL" id="ONH77690.1"/>
    </source>
</evidence>
<gene>
    <name evidence="4" type="ORF">BOH78_0026</name>
    <name evidence="2" type="ORF">C5L36_0E03490</name>
    <name evidence="3" type="ORF">JL09_g1339</name>
</gene>
<dbReference type="Proteomes" id="UP000029867">
    <property type="component" value="Unassembled WGS sequence"/>
</dbReference>
<dbReference type="Gene3D" id="3.30.1780.10">
    <property type="entry name" value="ornithine cyclodeaminase, domain 1"/>
    <property type="match status" value="1"/>
</dbReference>
<dbReference type="GO" id="GO:0005737">
    <property type="term" value="C:cytoplasm"/>
    <property type="evidence" value="ECO:0007669"/>
    <property type="project" value="TreeGrafter"/>
</dbReference>
<evidence type="ECO:0000313" key="5">
    <source>
        <dbReference type="Proteomes" id="UP000029867"/>
    </source>
</evidence>
<evidence type="ECO:0000313" key="2">
    <source>
        <dbReference type="EMBL" id="AWU78291.1"/>
    </source>
</evidence>
<protein>
    <submittedName>
        <fullName evidence="4">Delta(1)-pyrroline-2-carboxylate reductase</fullName>
    </submittedName>
</protein>
<dbReference type="Pfam" id="PF02423">
    <property type="entry name" value="OCD_Mu_crystall"/>
    <property type="match status" value="1"/>
</dbReference>
<dbReference type="Gene3D" id="3.40.50.720">
    <property type="entry name" value="NAD(P)-binding Rossmann-like Domain"/>
    <property type="match status" value="1"/>
</dbReference>
<dbReference type="eggNOG" id="KOG3007">
    <property type="taxonomic scope" value="Eukaryota"/>
</dbReference>
<comment type="similarity">
    <text evidence="1">Belongs to the ornithine cyclodeaminase/mu-crystallin family.</text>
</comment>
<reference evidence="2 7" key="5">
    <citation type="submission" date="2018-06" db="EMBL/GenBank/DDBJ databases">
        <title>Population genomics shows no distinction between pathogenic Candida krusei and environmental Pichia kudriavzevii: One species, four names.</title>
        <authorList>
            <person name="Douglass A.P."/>
            <person name="Offei B."/>
            <person name="Braun-Galleani S."/>
            <person name="Coughlan A.Y."/>
            <person name="Martos A."/>
            <person name="Ortiz-Merino R.A."/>
            <person name="Byrne K.P."/>
            <person name="Wolfe K.H."/>
        </authorList>
    </citation>
    <scope>NUCLEOTIDE SEQUENCE [LARGE SCALE GENOMIC DNA]</scope>
    <source>
        <strain evidence="2 7">CBS573</strain>
    </source>
</reference>
<evidence type="ECO:0000313" key="6">
    <source>
        <dbReference type="Proteomes" id="UP000189274"/>
    </source>
</evidence>
<dbReference type="HOGENOM" id="CLU_042088_0_1_1"/>
<dbReference type="Proteomes" id="UP000189274">
    <property type="component" value="Unassembled WGS sequence"/>
</dbReference>
<dbReference type="PANTHER" id="PTHR13812">
    <property type="entry name" value="KETIMINE REDUCTASE MU-CRYSTALLIN"/>
    <property type="match status" value="1"/>
</dbReference>
<dbReference type="OrthoDB" id="41492at2759"/>
<accession>A0A099P6A7</accession>
<reference evidence="6" key="3">
    <citation type="journal article" date="2017" name="Genome Announc.">
        <title>Genome sequences of Cyberlindnera fabianii 65, Pichia kudriavzevii 129, and Saccharomyces cerevisiae 131 isolated from fermented masau fruits in Zimbabwe.</title>
        <authorList>
            <person name="van Rijswijck I.M.H."/>
            <person name="Derks M.F.L."/>
            <person name="Abee T."/>
            <person name="de Ridder D."/>
            <person name="Smid E.J."/>
        </authorList>
    </citation>
    <scope>NUCLEOTIDE SEQUENCE [LARGE SCALE GENOMIC DNA]</scope>
    <source>
        <strain evidence="6">129</strain>
    </source>
</reference>
<organism evidence="3 5">
    <name type="scientific">Pichia kudriavzevii</name>
    <name type="common">Yeast</name>
    <name type="synonym">Issatchenkia orientalis</name>
    <dbReference type="NCBI Taxonomy" id="4909"/>
    <lineage>
        <taxon>Eukaryota</taxon>
        <taxon>Fungi</taxon>
        <taxon>Dikarya</taxon>
        <taxon>Ascomycota</taxon>
        <taxon>Saccharomycotina</taxon>
        <taxon>Pichiomycetes</taxon>
        <taxon>Pichiales</taxon>
        <taxon>Pichiaceae</taxon>
        <taxon>Pichia</taxon>
    </lineage>
</organism>
<evidence type="ECO:0000313" key="7">
    <source>
        <dbReference type="Proteomes" id="UP000249293"/>
    </source>
</evidence>
<reference evidence="3" key="2">
    <citation type="submission" date="2014-08" db="EMBL/GenBank/DDBJ databases">
        <title>Exploiting Issatchenkia orientalis SD108 for Succinic Acid Production.</title>
        <authorList>
            <person name="Xiao H."/>
            <person name="Shao Z."/>
            <person name="Jiang Y."/>
            <person name="Dole S."/>
            <person name="Zhao H."/>
        </authorList>
    </citation>
    <scope>NUCLEOTIDE SEQUENCE [LARGE SCALE GENOMIC DNA]</scope>
    <source>
        <strain evidence="3">SD108</strain>
    </source>
</reference>
<dbReference type="AlphaFoldDB" id="A0A099P6A7"/>
<dbReference type="PANTHER" id="PTHR13812:SF19">
    <property type="entry name" value="KETIMINE REDUCTASE MU-CRYSTALLIN"/>
    <property type="match status" value="1"/>
</dbReference>
<proteinExistence type="inferred from homology"/>
<reference evidence="4" key="4">
    <citation type="submission" date="2017-01" db="EMBL/GenBank/DDBJ databases">
        <authorList>
            <person name="Mah S.A."/>
            <person name="Swanson W.J."/>
            <person name="Moy G.W."/>
            <person name="Vacquier V.D."/>
        </authorList>
    </citation>
    <scope>NUCLEOTIDE SEQUENCE [LARGE SCALE GENOMIC DNA]</scope>
    <source>
        <strain evidence="4">129</strain>
    </source>
</reference>
<dbReference type="STRING" id="4909.A0A099P6A7"/>
<keyword evidence="7" id="KW-1185">Reference proteome</keyword>
<sequence length="340" mass="37569">MLVVNESVVTSLFANLTRAGVKQYQDTLLRALQEYEKHPEIIPPRIVTSTEQCVHLFMASTGTHVGMKAITGSKEGFKGITTILDKDNGYPLGIINGATLTAFRTALCNTLPLVKYYPLEHTYENETLVVFGVGDQAVWHVRLSLILYPGRFSKVVVSNRTVSKAVKLCELFGHEYPNVEFLPYGLSTGEDDDPLLKEFEKTTVVFTCIPTSKPTVTRKLVQNCKGHCFIGAIGSYKPHMTEIEGAVLHDLVLNKGGKIVVDSVEHCLHEAGELIINDIKESDLVDIPSLYTSQFDDASFKESEVVVSKLVGLCIMDVWVGNQCLEEARKAGKGIEIDDF</sequence>
<dbReference type="EMBL" id="JQFK01000008">
    <property type="protein sequence ID" value="KGK39556.1"/>
    <property type="molecule type" value="Genomic_DNA"/>
</dbReference>
<dbReference type="InterPro" id="IPR036291">
    <property type="entry name" value="NAD(P)-bd_dom_sf"/>
</dbReference>
<name>A0A099P6A7_PICKU</name>
<dbReference type="VEuPathDB" id="FungiDB:C5L36_0E03490"/>